<evidence type="ECO:0000256" key="3">
    <source>
        <dbReference type="ARBA" id="ARBA00023098"/>
    </source>
</evidence>
<keyword evidence="2" id="KW-0442">Lipid degradation</keyword>
<dbReference type="AlphaFoldDB" id="A0A7Z2VER2"/>
<dbReference type="Gene3D" id="3.40.50.1820">
    <property type="entry name" value="alpha/beta hydrolase"/>
    <property type="match status" value="1"/>
</dbReference>
<dbReference type="PANTHER" id="PTHR10272:SF0">
    <property type="entry name" value="PLATELET-ACTIVATING FACTOR ACETYLHYDROLASE"/>
    <property type="match status" value="1"/>
</dbReference>
<organism evidence="4 5">
    <name type="scientific">Xanthomonas campestris pv. badrii</name>
    <dbReference type="NCBI Taxonomy" id="149696"/>
    <lineage>
        <taxon>Bacteria</taxon>
        <taxon>Pseudomonadati</taxon>
        <taxon>Pseudomonadota</taxon>
        <taxon>Gammaproteobacteria</taxon>
        <taxon>Lysobacterales</taxon>
        <taxon>Lysobacteraceae</taxon>
        <taxon>Xanthomonas</taxon>
    </lineage>
</organism>
<gene>
    <name evidence="4" type="ORF">HG421_15875</name>
</gene>
<dbReference type="SUPFAM" id="SSF53474">
    <property type="entry name" value="alpha/beta-Hydrolases"/>
    <property type="match status" value="1"/>
</dbReference>
<keyword evidence="3" id="KW-0443">Lipid metabolism</keyword>
<dbReference type="GO" id="GO:0016042">
    <property type="term" value="P:lipid catabolic process"/>
    <property type="evidence" value="ECO:0007669"/>
    <property type="project" value="UniProtKB-KW"/>
</dbReference>
<evidence type="ECO:0000256" key="1">
    <source>
        <dbReference type="ARBA" id="ARBA00022801"/>
    </source>
</evidence>
<dbReference type="InterPro" id="IPR029058">
    <property type="entry name" value="AB_hydrolase_fold"/>
</dbReference>
<accession>A0A7Z2VER2</accession>
<dbReference type="Proteomes" id="UP000503498">
    <property type="component" value="Chromosome"/>
</dbReference>
<proteinExistence type="predicted"/>
<protein>
    <submittedName>
        <fullName evidence="4">Chlorophyllase</fullName>
    </submittedName>
</protein>
<evidence type="ECO:0000313" key="4">
    <source>
        <dbReference type="EMBL" id="QJD70130.1"/>
    </source>
</evidence>
<evidence type="ECO:0000313" key="5">
    <source>
        <dbReference type="Proteomes" id="UP000503498"/>
    </source>
</evidence>
<evidence type="ECO:0000256" key="2">
    <source>
        <dbReference type="ARBA" id="ARBA00022963"/>
    </source>
</evidence>
<dbReference type="EMBL" id="CP051651">
    <property type="protein sequence ID" value="QJD70130.1"/>
    <property type="molecule type" value="Genomic_DNA"/>
</dbReference>
<reference evidence="4 5" key="2">
    <citation type="submission" date="2020-04" db="EMBL/GenBank/DDBJ databases">
        <authorList>
            <person name="Fomenkov A."/>
            <person name="Anton B.P."/>
            <person name="Roberts R.J."/>
        </authorList>
    </citation>
    <scope>NUCLEOTIDE SEQUENCE [LARGE SCALE GENOMIC DNA]</scope>
    <source>
        <strain evidence="4 5">NEB122</strain>
    </source>
</reference>
<reference evidence="4 5" key="1">
    <citation type="submission" date="2020-04" db="EMBL/GenBank/DDBJ databases">
        <title>Genome-Wide Identification of 5-Methylcytosine Sites in Bacterial Genomes By High-Throughput Sequencing of MspJI Restriction Fragments.</title>
        <authorList>
            <person name="Wu V."/>
        </authorList>
    </citation>
    <scope>NUCLEOTIDE SEQUENCE [LARGE SCALE GENOMIC DNA]</scope>
    <source>
        <strain evidence="4 5">NEB122</strain>
    </source>
</reference>
<sequence length="280" mass="29423">MILLSHGHGPSLYLPSKDGYAPLAGFYAEQGFVVIQPTHANSKVAGLPAGTPGAPLFLRSRATDLSLVLDQLPDIQAQVPHLAGRLDTGRIAVVGHSLGGMTASMLLGARIPDITSPANTSLDFFEPRLKAGVILAGPGHGDGLSEMAARNYPELHPDFTYMRTQTMVVTGEHDVSPHMTVRGADWHADPYHLSPGATALLTLTGGRHGLGGISGFDAKEADDEDPDRLATTQRMTAAWLRSALYAGDDTWRAAADALGSDAPTLGTIQTKRSGPSPIHG</sequence>
<keyword evidence="1" id="KW-0378">Hydrolase</keyword>
<dbReference type="GO" id="GO:0003847">
    <property type="term" value="F:1-alkyl-2-acetylglycerophosphocholine esterase activity"/>
    <property type="evidence" value="ECO:0007669"/>
    <property type="project" value="TreeGrafter"/>
</dbReference>
<name>A0A7Z2VER2_XANCA</name>
<dbReference type="PANTHER" id="PTHR10272">
    <property type="entry name" value="PLATELET-ACTIVATING FACTOR ACETYLHYDROLASE"/>
    <property type="match status" value="1"/>
</dbReference>